<dbReference type="PROSITE" id="PS51177">
    <property type="entry name" value="LUMAZINE_BIND"/>
    <property type="match status" value="2"/>
</dbReference>
<comment type="caution">
    <text evidence="12">The sequence shown here is derived from an EMBL/GenBank/DDBJ whole genome shotgun (WGS) entry which is preliminary data.</text>
</comment>
<dbReference type="PANTHER" id="PTHR21098:SF12">
    <property type="entry name" value="RIBOFLAVIN SYNTHASE"/>
    <property type="match status" value="1"/>
</dbReference>
<evidence type="ECO:0000256" key="2">
    <source>
        <dbReference type="ARBA" id="ARBA00002803"/>
    </source>
</evidence>
<keyword evidence="13" id="KW-1185">Reference proteome</keyword>
<dbReference type="Gene3D" id="2.40.30.20">
    <property type="match status" value="2"/>
</dbReference>
<evidence type="ECO:0000313" key="13">
    <source>
        <dbReference type="Proteomes" id="UP001461163"/>
    </source>
</evidence>
<evidence type="ECO:0000256" key="5">
    <source>
        <dbReference type="ARBA" id="ARBA00013950"/>
    </source>
</evidence>
<protein>
    <recommendedName>
        <fullName evidence="5 9">Riboflavin synthase</fullName>
        <ecNumber evidence="4 9">2.5.1.9</ecNumber>
    </recommendedName>
</protein>
<dbReference type="InterPro" id="IPR001783">
    <property type="entry name" value="Lumazine-bd"/>
</dbReference>
<dbReference type="SUPFAM" id="SSF63380">
    <property type="entry name" value="Riboflavin synthase domain-like"/>
    <property type="match status" value="2"/>
</dbReference>
<dbReference type="PANTHER" id="PTHR21098">
    <property type="entry name" value="RIBOFLAVIN SYNTHASE ALPHA CHAIN"/>
    <property type="match status" value="1"/>
</dbReference>
<dbReference type="PIRSF" id="PIRSF000498">
    <property type="entry name" value="Riboflavin_syn_A"/>
    <property type="match status" value="1"/>
</dbReference>
<dbReference type="NCBIfam" id="NF006767">
    <property type="entry name" value="PRK09289.1"/>
    <property type="match status" value="1"/>
</dbReference>
<evidence type="ECO:0000256" key="6">
    <source>
        <dbReference type="ARBA" id="ARBA00022619"/>
    </source>
</evidence>
<keyword evidence="7 12" id="KW-0808">Transferase</keyword>
<evidence type="ECO:0000256" key="10">
    <source>
        <dbReference type="PROSITE-ProRule" id="PRU00524"/>
    </source>
</evidence>
<feature type="domain" description="Lumazine-binding" evidence="11">
    <location>
        <begin position="98"/>
        <end position="194"/>
    </location>
</feature>
<dbReference type="GO" id="GO:0004746">
    <property type="term" value="F:riboflavin synthase activity"/>
    <property type="evidence" value="ECO:0007669"/>
    <property type="project" value="UniProtKB-EC"/>
</dbReference>
<feature type="repeat" description="Lumazine-binding" evidence="10">
    <location>
        <begin position="98"/>
        <end position="194"/>
    </location>
</feature>
<proteinExistence type="predicted"/>
<feature type="domain" description="Lumazine-binding" evidence="11">
    <location>
        <begin position="1"/>
        <end position="97"/>
    </location>
</feature>
<dbReference type="NCBIfam" id="NF009566">
    <property type="entry name" value="PRK13020.1"/>
    <property type="match status" value="1"/>
</dbReference>
<organism evidence="12 13">
    <name type="scientific">Paraglaciecola mesophila</name>
    <dbReference type="NCBI Taxonomy" id="197222"/>
    <lineage>
        <taxon>Bacteria</taxon>
        <taxon>Pseudomonadati</taxon>
        <taxon>Pseudomonadota</taxon>
        <taxon>Gammaproteobacteria</taxon>
        <taxon>Alteromonadales</taxon>
        <taxon>Alteromonadaceae</taxon>
        <taxon>Paraglaciecola</taxon>
    </lineage>
</organism>
<sequence>MFTGIIEDVGYIETLTPTGDDIRLRIRVNKLDMSDVALGDSIANNGVCLTVVDMNSSGFSADVSHETIKRSGFAGYKAGSKVNLEKAMLPTSRFGGHIVSGHVDGVGEVVSVNPVGRYVEIWVQAPKDLARYLAEKGSITVDGVSLTVNAVEGAKFLITLIPHSLQETIIGGYKKGTKINLEVDVVARYLERLMLGDKAAETGQQKSDISMAFLAENGFLR</sequence>
<dbReference type="CDD" id="cd00402">
    <property type="entry name" value="Riboflavin_synthase_like"/>
    <property type="match status" value="1"/>
</dbReference>
<feature type="repeat" description="Lumazine-binding" evidence="10">
    <location>
        <begin position="1"/>
        <end position="97"/>
    </location>
</feature>
<gene>
    <name evidence="12" type="ORF">WNY77_11120</name>
</gene>
<dbReference type="Pfam" id="PF00677">
    <property type="entry name" value="Lum_binding"/>
    <property type="match status" value="2"/>
</dbReference>
<evidence type="ECO:0000256" key="9">
    <source>
        <dbReference type="NCBIfam" id="TIGR00187"/>
    </source>
</evidence>
<dbReference type="InterPro" id="IPR026017">
    <property type="entry name" value="Lumazine-bd_dom"/>
</dbReference>
<dbReference type="InterPro" id="IPR023366">
    <property type="entry name" value="ATP_synth_asu-like_sf"/>
</dbReference>
<evidence type="ECO:0000256" key="1">
    <source>
        <dbReference type="ARBA" id="ARBA00000968"/>
    </source>
</evidence>
<comment type="function">
    <text evidence="2">Catalyzes the dismutation of two molecules of 6,7-dimethyl-8-ribityllumazine, resulting in the formation of riboflavin and 5-amino-6-(D-ribitylamino)uracil.</text>
</comment>
<accession>A0ABU9SWT8</accession>
<evidence type="ECO:0000259" key="11">
    <source>
        <dbReference type="PROSITE" id="PS51177"/>
    </source>
</evidence>
<dbReference type="InterPro" id="IPR017938">
    <property type="entry name" value="Riboflavin_synthase-like_b-brl"/>
</dbReference>
<keyword evidence="8" id="KW-0677">Repeat</keyword>
<dbReference type="NCBIfam" id="TIGR00187">
    <property type="entry name" value="ribE"/>
    <property type="match status" value="1"/>
</dbReference>
<dbReference type="EMBL" id="JBBMQS010000006">
    <property type="protein sequence ID" value="MEM5497946.1"/>
    <property type="molecule type" value="Genomic_DNA"/>
</dbReference>
<reference evidence="12 13" key="1">
    <citation type="submission" date="2024-03" db="EMBL/GenBank/DDBJ databases">
        <title>Community enrichment and isolation of bacterial strains for fucoidan degradation.</title>
        <authorList>
            <person name="Sichert A."/>
        </authorList>
    </citation>
    <scope>NUCLEOTIDE SEQUENCE [LARGE SCALE GENOMIC DNA]</scope>
    <source>
        <strain evidence="12 13">AS12</strain>
    </source>
</reference>
<dbReference type="Proteomes" id="UP001461163">
    <property type="component" value="Unassembled WGS sequence"/>
</dbReference>
<dbReference type="EC" id="2.5.1.9" evidence="4 9"/>
<comment type="catalytic activity">
    <reaction evidence="1">
        <text>2 6,7-dimethyl-8-(1-D-ribityl)lumazine + H(+) = 5-amino-6-(D-ribitylamino)uracil + riboflavin</text>
        <dbReference type="Rhea" id="RHEA:20772"/>
        <dbReference type="ChEBI" id="CHEBI:15378"/>
        <dbReference type="ChEBI" id="CHEBI:15934"/>
        <dbReference type="ChEBI" id="CHEBI:57986"/>
        <dbReference type="ChEBI" id="CHEBI:58201"/>
        <dbReference type="EC" id="2.5.1.9"/>
    </reaction>
</comment>
<evidence type="ECO:0000256" key="4">
    <source>
        <dbReference type="ARBA" id="ARBA00012827"/>
    </source>
</evidence>
<name>A0ABU9SWT8_9ALTE</name>
<comment type="pathway">
    <text evidence="3">Cofactor biosynthesis; riboflavin biosynthesis; riboflavin from 2-hydroxy-3-oxobutyl phosphate and 5-amino-6-(D-ribitylamino)uracil: step 2/2.</text>
</comment>
<evidence type="ECO:0000313" key="12">
    <source>
        <dbReference type="EMBL" id="MEM5497946.1"/>
    </source>
</evidence>
<evidence type="ECO:0000256" key="8">
    <source>
        <dbReference type="ARBA" id="ARBA00022737"/>
    </source>
</evidence>
<evidence type="ECO:0000256" key="3">
    <source>
        <dbReference type="ARBA" id="ARBA00004887"/>
    </source>
</evidence>
<evidence type="ECO:0000256" key="7">
    <source>
        <dbReference type="ARBA" id="ARBA00022679"/>
    </source>
</evidence>
<keyword evidence="6" id="KW-0686">Riboflavin biosynthesis</keyword>
<dbReference type="RefSeq" id="WP_342881723.1">
    <property type="nucleotide sequence ID" value="NZ_JBBMQS010000006.1"/>
</dbReference>